<gene>
    <name evidence="1" type="primary">ORF76764</name>
</gene>
<reference evidence="1" key="1">
    <citation type="submission" date="2014-12" db="EMBL/GenBank/DDBJ databases">
        <title>Insight into the proteome of Arion vulgaris.</title>
        <authorList>
            <person name="Aradska J."/>
            <person name="Bulat T."/>
            <person name="Smidak R."/>
            <person name="Sarate P."/>
            <person name="Gangsoo J."/>
            <person name="Sialana F."/>
            <person name="Bilban M."/>
            <person name="Lubec G."/>
        </authorList>
    </citation>
    <scope>NUCLEOTIDE SEQUENCE</scope>
    <source>
        <tissue evidence="1">Skin</tissue>
    </source>
</reference>
<protein>
    <recommendedName>
        <fullName evidence="2">Cilia- and flagella-associated protein 77</fullName>
    </recommendedName>
</protein>
<dbReference type="Pfam" id="PF14825">
    <property type="entry name" value="CFAP77"/>
    <property type="match status" value="1"/>
</dbReference>
<organism evidence="1">
    <name type="scientific">Arion vulgaris</name>
    <dbReference type="NCBI Taxonomy" id="1028688"/>
    <lineage>
        <taxon>Eukaryota</taxon>
        <taxon>Metazoa</taxon>
        <taxon>Spiralia</taxon>
        <taxon>Lophotrochozoa</taxon>
        <taxon>Mollusca</taxon>
        <taxon>Gastropoda</taxon>
        <taxon>Heterobranchia</taxon>
        <taxon>Euthyneura</taxon>
        <taxon>Panpulmonata</taxon>
        <taxon>Eupulmonata</taxon>
        <taxon>Stylommatophora</taxon>
        <taxon>Helicina</taxon>
        <taxon>Arionoidea</taxon>
        <taxon>Arionidae</taxon>
        <taxon>Arion</taxon>
    </lineage>
</organism>
<evidence type="ECO:0008006" key="2">
    <source>
        <dbReference type="Google" id="ProtNLM"/>
    </source>
</evidence>
<dbReference type="PANTHER" id="PTHR28617">
    <property type="entry name" value="CILIA- AND FLAGELLA-ASSOCIATED PROTEIN 77"/>
    <property type="match status" value="1"/>
</dbReference>
<dbReference type="EMBL" id="HACG01024195">
    <property type="protein sequence ID" value="CEK71060.1"/>
    <property type="molecule type" value="Transcribed_RNA"/>
</dbReference>
<accession>A0A0B6ZTJ0</accession>
<sequence>MASQIDGSFDYTATGVLGDKRNTMLRNELHLRDKVGHVKTRGFALPSEGYVYGLPNDRRDFNAAYALRGWAGTYPEQIPFSSNKQATERDFMHLNRGALTAGLVKPTENFDYRAMHDIRQPLYKNKRSGKMSRRLPPTMVFGVPSRPSTPIYELLEHKYQDKWLATRQKEIQAKRSAEAKRRVMSAPLASRGNQIIYETRASVLRTFQNPVDPPPLWHLTRFTTSARPHIQTFRTDASKSGALKNLETDRIARQGNYGSGIYESAKY</sequence>
<name>A0A0B6ZTJ0_9EUPU</name>
<evidence type="ECO:0000313" key="1">
    <source>
        <dbReference type="EMBL" id="CEK71060.1"/>
    </source>
</evidence>
<proteinExistence type="predicted"/>
<dbReference type="InterPro" id="IPR029147">
    <property type="entry name" value="CFAP77"/>
</dbReference>
<dbReference type="AlphaFoldDB" id="A0A0B6ZTJ0"/>
<dbReference type="PANTHER" id="PTHR28617:SF1">
    <property type="entry name" value="CILIA- AND FLAGELLA-ASSOCIATED PROTEIN 77"/>
    <property type="match status" value="1"/>
</dbReference>